<keyword evidence="2" id="KW-1185">Reference proteome</keyword>
<dbReference type="InterPro" id="IPR013785">
    <property type="entry name" value="Aldolase_TIM"/>
</dbReference>
<evidence type="ECO:0000313" key="2">
    <source>
        <dbReference type="Proteomes" id="UP000198815"/>
    </source>
</evidence>
<accession>A0A1H9U224</accession>
<dbReference type="Proteomes" id="UP000198815">
    <property type="component" value="Unassembled WGS sequence"/>
</dbReference>
<dbReference type="EMBL" id="FOGZ01000036">
    <property type="protein sequence ID" value="SES03640.1"/>
    <property type="molecule type" value="Genomic_DNA"/>
</dbReference>
<sequence length="198" mass="21427">MWCLMYRGREAGELLLARQIESIRGLKARGVTVKVNTILVPGVTLDGVGEVAKLAKRLGVDIMNNLPLYPVEGTPFGECLAPSSGEIAVARRQAEVFLPQMNHCQRCRADAVGLLDDENDQSAIDRLLAAKRPSAPRPLVAVCTQEGFLVNQHLGVLISWTSTRTRMWAGGSLPGFWNGARRPRRVGVRGGGRSSPGS</sequence>
<dbReference type="STRING" id="64702.SAMN05443377_13616"/>
<organism evidence="1 2">
    <name type="scientific">Propionibacterium cyclohexanicum</name>
    <dbReference type="NCBI Taxonomy" id="64702"/>
    <lineage>
        <taxon>Bacteria</taxon>
        <taxon>Bacillati</taxon>
        <taxon>Actinomycetota</taxon>
        <taxon>Actinomycetes</taxon>
        <taxon>Propionibacteriales</taxon>
        <taxon>Propionibacteriaceae</taxon>
        <taxon>Propionibacterium</taxon>
    </lineage>
</organism>
<proteinExistence type="predicted"/>
<dbReference type="RefSeq" id="WP_245725857.1">
    <property type="nucleotide sequence ID" value="NZ_FOGZ01000036.1"/>
</dbReference>
<dbReference type="Gene3D" id="3.20.20.70">
    <property type="entry name" value="Aldolase class I"/>
    <property type="match status" value="1"/>
</dbReference>
<evidence type="ECO:0000313" key="1">
    <source>
        <dbReference type="EMBL" id="SES03640.1"/>
    </source>
</evidence>
<name>A0A1H9U224_9ACTN</name>
<dbReference type="AlphaFoldDB" id="A0A1H9U224"/>
<reference evidence="1 2" key="1">
    <citation type="submission" date="2016-10" db="EMBL/GenBank/DDBJ databases">
        <authorList>
            <person name="de Groot N.N."/>
        </authorList>
    </citation>
    <scope>NUCLEOTIDE SEQUENCE [LARGE SCALE GENOMIC DNA]</scope>
    <source>
        <strain evidence="1 2">DSM 16859</strain>
    </source>
</reference>
<gene>
    <name evidence="1" type="ORF">SAMN05443377_13616</name>
</gene>
<protein>
    <submittedName>
        <fullName evidence="1">Nitrogen fixation protein NifB</fullName>
    </submittedName>
</protein>
<dbReference type="InterPro" id="IPR058240">
    <property type="entry name" value="rSAM_sf"/>
</dbReference>
<dbReference type="SUPFAM" id="SSF102114">
    <property type="entry name" value="Radical SAM enzymes"/>
    <property type="match status" value="1"/>
</dbReference>